<dbReference type="EMBL" id="QJKJ01006830">
    <property type="protein sequence ID" value="RDX85300.1"/>
    <property type="molecule type" value="Genomic_DNA"/>
</dbReference>
<feature type="domain" description="Reverse transcriptase Ty1/copia-type" evidence="1">
    <location>
        <begin position="155"/>
        <end position="202"/>
    </location>
</feature>
<comment type="caution">
    <text evidence="2">The sequence shown here is derived from an EMBL/GenBank/DDBJ whole genome shotgun (WGS) entry which is preliminary data.</text>
</comment>
<feature type="domain" description="Reverse transcriptase Ty1/copia-type" evidence="1">
    <location>
        <begin position="53"/>
        <end position="129"/>
    </location>
</feature>
<reference evidence="2" key="1">
    <citation type="submission" date="2018-05" db="EMBL/GenBank/DDBJ databases">
        <title>Draft genome of Mucuna pruriens seed.</title>
        <authorList>
            <person name="Nnadi N.E."/>
            <person name="Vos R."/>
            <person name="Hasami M.H."/>
            <person name="Devisetty U.K."/>
            <person name="Aguiy J.C."/>
        </authorList>
    </citation>
    <scope>NUCLEOTIDE SEQUENCE [LARGE SCALE GENOMIC DNA]</scope>
    <source>
        <strain evidence="2">JCA_2017</strain>
    </source>
</reference>
<gene>
    <name evidence="2" type="primary">GIP</name>
    <name evidence="2" type="ORF">CR513_33541</name>
</gene>
<sequence length="212" mass="24329">MILNTIVIPNTISKALSKGEWRHAMKEGMNALERNNIWEMVDMPKGKNIANGSLKRYKERLFAKGYTQTYGVDYQETFALVTNINTQLLQYDVKNAFLHSDLNEEIYMNILPKFEGDRDSKVSSFKSSLEHGLGDSQKLQRNLGISKTKGERLHLIYVDGIIIIGNDEKEKGDLKQKLIREFEIKELGKLKYFLGIEVAYSNEGSLYPNKNM</sequence>
<dbReference type="Proteomes" id="UP000257109">
    <property type="component" value="Unassembled WGS sequence"/>
</dbReference>
<dbReference type="AlphaFoldDB" id="A0A371G406"/>
<feature type="non-terminal residue" evidence="2">
    <location>
        <position position="1"/>
    </location>
</feature>
<evidence type="ECO:0000259" key="1">
    <source>
        <dbReference type="Pfam" id="PF07727"/>
    </source>
</evidence>
<dbReference type="STRING" id="157652.A0A371G406"/>
<dbReference type="InterPro" id="IPR013103">
    <property type="entry name" value="RVT_2"/>
</dbReference>
<organism evidence="2 3">
    <name type="scientific">Mucuna pruriens</name>
    <name type="common">Velvet bean</name>
    <name type="synonym">Dolichos pruriens</name>
    <dbReference type="NCBI Taxonomy" id="157652"/>
    <lineage>
        <taxon>Eukaryota</taxon>
        <taxon>Viridiplantae</taxon>
        <taxon>Streptophyta</taxon>
        <taxon>Embryophyta</taxon>
        <taxon>Tracheophyta</taxon>
        <taxon>Spermatophyta</taxon>
        <taxon>Magnoliopsida</taxon>
        <taxon>eudicotyledons</taxon>
        <taxon>Gunneridae</taxon>
        <taxon>Pentapetalae</taxon>
        <taxon>rosids</taxon>
        <taxon>fabids</taxon>
        <taxon>Fabales</taxon>
        <taxon>Fabaceae</taxon>
        <taxon>Papilionoideae</taxon>
        <taxon>50 kb inversion clade</taxon>
        <taxon>NPAAA clade</taxon>
        <taxon>indigoferoid/millettioid clade</taxon>
        <taxon>Phaseoleae</taxon>
        <taxon>Mucuna</taxon>
    </lineage>
</organism>
<accession>A0A371G406</accession>
<evidence type="ECO:0000313" key="2">
    <source>
        <dbReference type="EMBL" id="RDX85300.1"/>
    </source>
</evidence>
<evidence type="ECO:0000313" key="3">
    <source>
        <dbReference type="Proteomes" id="UP000257109"/>
    </source>
</evidence>
<protein>
    <submittedName>
        <fullName evidence="2">Copia protein</fullName>
    </submittedName>
</protein>
<dbReference type="Pfam" id="PF07727">
    <property type="entry name" value="RVT_2"/>
    <property type="match status" value="2"/>
</dbReference>
<keyword evidence="3" id="KW-1185">Reference proteome</keyword>
<proteinExistence type="predicted"/>
<name>A0A371G406_MUCPR</name>